<feature type="domain" description="FAD/NAD(P)-binding" evidence="1">
    <location>
        <begin position="2"/>
        <end position="114"/>
    </location>
</feature>
<dbReference type="Gene3D" id="3.40.50.720">
    <property type="entry name" value="NAD(P)-binding Rossmann-like Domain"/>
    <property type="match status" value="1"/>
</dbReference>
<evidence type="ECO:0000259" key="1">
    <source>
        <dbReference type="Pfam" id="PF07992"/>
    </source>
</evidence>
<dbReference type="AlphaFoldDB" id="A0A7J3M5T6"/>
<dbReference type="EMBL" id="DSYZ01000150">
    <property type="protein sequence ID" value="HGT83654.1"/>
    <property type="molecule type" value="Genomic_DNA"/>
</dbReference>
<dbReference type="SUPFAM" id="SSF51905">
    <property type="entry name" value="FAD/NAD(P)-binding domain"/>
    <property type="match status" value="1"/>
</dbReference>
<evidence type="ECO:0000313" key="2">
    <source>
        <dbReference type="EMBL" id="HGT83654.1"/>
    </source>
</evidence>
<dbReference type="GO" id="GO:0016491">
    <property type="term" value="F:oxidoreductase activity"/>
    <property type="evidence" value="ECO:0007669"/>
    <property type="project" value="InterPro"/>
</dbReference>
<organism evidence="2">
    <name type="scientific">Archaeoglobus fulgidus</name>
    <dbReference type="NCBI Taxonomy" id="2234"/>
    <lineage>
        <taxon>Archaea</taxon>
        <taxon>Methanobacteriati</taxon>
        <taxon>Methanobacteriota</taxon>
        <taxon>Archaeoglobi</taxon>
        <taxon>Archaeoglobales</taxon>
        <taxon>Archaeoglobaceae</taxon>
        <taxon>Archaeoglobus</taxon>
    </lineage>
</organism>
<proteinExistence type="predicted"/>
<accession>A0A7J3M5T6</accession>
<reference evidence="2" key="1">
    <citation type="journal article" date="2020" name="mSystems">
        <title>Genome- and Community-Level Interaction Insights into Carbon Utilization and Element Cycling Functions of Hydrothermarchaeota in Hydrothermal Sediment.</title>
        <authorList>
            <person name="Zhou Z."/>
            <person name="Liu Y."/>
            <person name="Xu W."/>
            <person name="Pan J."/>
            <person name="Luo Z.H."/>
            <person name="Li M."/>
        </authorList>
    </citation>
    <scope>NUCLEOTIDE SEQUENCE [LARGE SCALE GENOMIC DNA]</scope>
    <source>
        <strain evidence="2">SpSt-587</strain>
    </source>
</reference>
<comment type="caution">
    <text evidence="2">The sequence shown here is derived from an EMBL/GenBank/DDBJ whole genome shotgun (WGS) entry which is preliminary data.</text>
</comment>
<sequence length="239" mass="26584">MVVIVGAGYSGLICARNLIDFGYSVRLFDFRKTGGELAIFSKIPELKEHYESFVDEMKSVLGDLNVEKGCVISTDPLRILTPKGVEIVDDKAIIATGAVDRNPWVYGKRPAGIFSPETAIKLISEGYKIGNSFLIAGDGEVLELLATHLSKNHKVERVKSTEVYVHGNKRVEKVEVEGEEFKCDTLILFRGRKTFNPKNLLGDLVGNAVVCSYDYSLVRKNVREFIKKFTASSNLFSRV</sequence>
<name>A0A7J3M5T6_ARCFL</name>
<dbReference type="Gene3D" id="3.50.50.60">
    <property type="entry name" value="FAD/NAD(P)-binding domain"/>
    <property type="match status" value="1"/>
</dbReference>
<gene>
    <name evidence="2" type="ORF">ENT52_08035</name>
</gene>
<dbReference type="Pfam" id="PF07992">
    <property type="entry name" value="Pyr_redox_2"/>
    <property type="match status" value="1"/>
</dbReference>
<protein>
    <recommendedName>
        <fullName evidence="1">FAD/NAD(P)-binding domain-containing protein</fullName>
    </recommendedName>
</protein>
<dbReference type="InterPro" id="IPR036188">
    <property type="entry name" value="FAD/NAD-bd_sf"/>
</dbReference>
<dbReference type="InterPro" id="IPR023753">
    <property type="entry name" value="FAD/NAD-binding_dom"/>
</dbReference>